<keyword evidence="4 11" id="KW-0812">Transmembrane</keyword>
<dbReference type="EMBL" id="BKCF01000001">
    <property type="protein sequence ID" value="GEQ85566.1"/>
    <property type="molecule type" value="Genomic_DNA"/>
</dbReference>
<dbReference type="NCBIfam" id="NF038006">
    <property type="entry name" value="NhaD_1"/>
    <property type="match status" value="1"/>
</dbReference>
<accession>A0A5J4FZF8</accession>
<comment type="caution">
    <text evidence="13">The sequence shown here is derived from an EMBL/GenBank/DDBJ whole genome shotgun (WGS) entry which is preliminary data.</text>
</comment>
<keyword evidence="6" id="KW-0915">Sodium</keyword>
<feature type="domain" description="Citrate transporter-like" evidence="12">
    <location>
        <begin position="31"/>
        <end position="385"/>
    </location>
</feature>
<evidence type="ECO:0000256" key="10">
    <source>
        <dbReference type="ARBA" id="ARBA00025753"/>
    </source>
</evidence>
<comment type="subcellular location">
    <subcellularLocation>
        <location evidence="1">Membrane</location>
        <topology evidence="1">Multi-pass membrane protein</topology>
    </subcellularLocation>
</comment>
<dbReference type="GO" id="GO:0016020">
    <property type="term" value="C:membrane"/>
    <property type="evidence" value="ECO:0007669"/>
    <property type="project" value="UniProtKB-SubCell"/>
</dbReference>
<evidence type="ECO:0000256" key="11">
    <source>
        <dbReference type="SAM" id="Phobius"/>
    </source>
</evidence>
<dbReference type="InterPro" id="IPR004680">
    <property type="entry name" value="Cit_transptr-like_dom"/>
</dbReference>
<proteinExistence type="inferred from homology"/>
<evidence type="ECO:0000256" key="5">
    <source>
        <dbReference type="ARBA" id="ARBA00022989"/>
    </source>
</evidence>
<evidence type="ECO:0000256" key="8">
    <source>
        <dbReference type="ARBA" id="ARBA00023136"/>
    </source>
</evidence>
<dbReference type="PANTHER" id="PTHR43269">
    <property type="entry name" value="SODIUM/PROTON ANTIPORTER 1-RELATED"/>
    <property type="match status" value="1"/>
</dbReference>
<keyword evidence="2" id="KW-0813">Transport</keyword>
<gene>
    <name evidence="13" type="ORF">ULMS_10740</name>
</gene>
<evidence type="ECO:0000256" key="2">
    <source>
        <dbReference type="ARBA" id="ARBA00022448"/>
    </source>
</evidence>
<feature type="transmembrane region" description="Helical" evidence="11">
    <location>
        <begin position="393"/>
        <end position="422"/>
    </location>
</feature>
<evidence type="ECO:0000256" key="1">
    <source>
        <dbReference type="ARBA" id="ARBA00004141"/>
    </source>
</evidence>
<evidence type="ECO:0000256" key="4">
    <source>
        <dbReference type="ARBA" id="ARBA00022692"/>
    </source>
</evidence>
<feature type="transmembrane region" description="Helical" evidence="11">
    <location>
        <begin position="434"/>
        <end position="452"/>
    </location>
</feature>
<dbReference type="GO" id="GO:0006814">
    <property type="term" value="P:sodium ion transport"/>
    <property type="evidence" value="ECO:0007669"/>
    <property type="project" value="UniProtKB-KW"/>
</dbReference>
<evidence type="ECO:0000256" key="3">
    <source>
        <dbReference type="ARBA" id="ARBA00022449"/>
    </source>
</evidence>
<evidence type="ECO:0000313" key="14">
    <source>
        <dbReference type="Proteomes" id="UP000326994"/>
    </source>
</evidence>
<dbReference type="GO" id="GO:0015297">
    <property type="term" value="F:antiporter activity"/>
    <property type="evidence" value="ECO:0007669"/>
    <property type="project" value="UniProtKB-KW"/>
</dbReference>
<organism evidence="13 14">
    <name type="scientific">Patiriisocius marinistellae</name>
    <dbReference type="NCBI Taxonomy" id="2494560"/>
    <lineage>
        <taxon>Bacteria</taxon>
        <taxon>Pseudomonadati</taxon>
        <taxon>Bacteroidota</taxon>
        <taxon>Flavobacteriia</taxon>
        <taxon>Flavobacteriales</taxon>
        <taxon>Flavobacteriaceae</taxon>
        <taxon>Patiriisocius</taxon>
    </lineage>
</organism>
<keyword evidence="3" id="KW-0050">Antiport</keyword>
<dbReference type="Pfam" id="PF03600">
    <property type="entry name" value="CitMHS"/>
    <property type="match status" value="1"/>
</dbReference>
<sequence>MEAIIILIFVVGYLSITLEHPLKLDKTVPALIMAALIWAVLAIGFHAGWFDVIDTYDNSFNFLSGGVEAEHGFENTLLHHLGKTAEILIFLIGAMTIVEIIDLHRGFEILKGAVRTKSKRKLLWIIGILAFILSAIIDNLTATIVLITLLRKLIVNKEERLWYAALVVVAANAGGAWSPIGDVTTTMLWIAKNVTAMGLIEYVVIPSIVCFVIPFFIAQYLPAFKGEIDVDTSGDEVAERLLSSKTMLFLGLGMIVSVPIFKTITHLPPYIGMMLALGVVWLVSEYIHPEEDFTKERRQQYSAHKALSRIEISSILFFLGILMAVAGLESLVYGVAENGDPVGTLRYLAEVLQSAIPNQDVVVILLGVFSAIIDNVPLVAASMGMYDSPTDSVLWHFIAYCAGTGGSMLIIGSAAGVAAMGMERIDFIWYLKKITWLAFIGFIAGAGVFLLIERVIFNHV</sequence>
<keyword evidence="9" id="KW-0739">Sodium transport</keyword>
<feature type="transmembrane region" description="Helical" evidence="11">
    <location>
        <begin position="124"/>
        <end position="149"/>
    </location>
</feature>
<feature type="transmembrane region" description="Helical" evidence="11">
    <location>
        <begin position="361"/>
        <end position="381"/>
    </location>
</feature>
<feature type="transmembrane region" description="Helical" evidence="11">
    <location>
        <begin position="267"/>
        <end position="288"/>
    </location>
</feature>
<evidence type="ECO:0000259" key="12">
    <source>
        <dbReference type="Pfam" id="PF03600"/>
    </source>
</evidence>
<evidence type="ECO:0000256" key="9">
    <source>
        <dbReference type="ARBA" id="ARBA00023201"/>
    </source>
</evidence>
<protein>
    <submittedName>
        <fullName evidence="13">Sodium:proton antiporter</fullName>
    </submittedName>
</protein>
<dbReference type="OrthoDB" id="9772058at2"/>
<keyword evidence="14" id="KW-1185">Reference proteome</keyword>
<keyword evidence="8 11" id="KW-0472">Membrane</keyword>
<feature type="transmembrane region" description="Helical" evidence="11">
    <location>
        <begin position="315"/>
        <end position="336"/>
    </location>
</feature>
<reference evidence="13 14" key="1">
    <citation type="submission" date="2019-08" db="EMBL/GenBank/DDBJ databases">
        <title>Ulvibacter marinistellae sp. nov., isolated from a starfish, Patiria pectinifera.</title>
        <authorList>
            <person name="Kawano K."/>
            <person name="Ushijima N."/>
            <person name="Kihara M."/>
            <person name="Itoh H."/>
        </authorList>
    </citation>
    <scope>NUCLEOTIDE SEQUENCE [LARGE SCALE GENOMIC DNA]</scope>
    <source>
        <strain evidence="13 14">KK4</strain>
    </source>
</reference>
<name>A0A5J4FZF8_9FLAO</name>
<keyword evidence="5 11" id="KW-1133">Transmembrane helix</keyword>
<dbReference type="PANTHER" id="PTHR43269:SF2">
    <property type="entry name" value="SODIUM_PROTON ANTIPORTER 1-RELATED"/>
    <property type="match status" value="1"/>
</dbReference>
<evidence type="ECO:0000256" key="7">
    <source>
        <dbReference type="ARBA" id="ARBA00023065"/>
    </source>
</evidence>
<feature type="transmembrane region" description="Helical" evidence="11">
    <location>
        <begin position="29"/>
        <end position="50"/>
    </location>
</feature>
<dbReference type="RefSeq" id="WP_151893476.1">
    <property type="nucleotide sequence ID" value="NZ_BKCF01000001.1"/>
</dbReference>
<dbReference type="Proteomes" id="UP000326994">
    <property type="component" value="Unassembled WGS sequence"/>
</dbReference>
<feature type="transmembrane region" description="Helical" evidence="11">
    <location>
        <begin position="87"/>
        <end position="104"/>
    </location>
</feature>
<evidence type="ECO:0000256" key="6">
    <source>
        <dbReference type="ARBA" id="ARBA00023053"/>
    </source>
</evidence>
<keyword evidence="7" id="KW-0406">Ion transport</keyword>
<feature type="transmembrane region" description="Helical" evidence="11">
    <location>
        <begin position="161"/>
        <end position="180"/>
    </location>
</feature>
<comment type="similarity">
    <text evidence="10">Belongs to the NhaD Na(+)/H(+) (TC 2.A.62) antiporter family.</text>
</comment>
<evidence type="ECO:0000313" key="13">
    <source>
        <dbReference type="EMBL" id="GEQ85566.1"/>
    </source>
</evidence>
<dbReference type="InterPro" id="IPR045016">
    <property type="entry name" value="NhaD-like"/>
</dbReference>
<dbReference type="AlphaFoldDB" id="A0A5J4FZF8"/>
<feature type="transmembrane region" description="Helical" evidence="11">
    <location>
        <begin position="200"/>
        <end position="221"/>
    </location>
</feature>